<proteinExistence type="predicted"/>
<evidence type="ECO:0000313" key="4">
    <source>
        <dbReference type="Proteomes" id="UP001501095"/>
    </source>
</evidence>
<dbReference type="EMBL" id="BAAATM010000024">
    <property type="protein sequence ID" value="GAA2556034.1"/>
    <property type="molecule type" value="Genomic_DNA"/>
</dbReference>
<dbReference type="RefSeq" id="WP_344543272.1">
    <property type="nucleotide sequence ID" value="NZ_BAAATM010000024.1"/>
</dbReference>
<dbReference type="SUPFAM" id="SSF55874">
    <property type="entry name" value="ATPase domain of HSP90 chaperone/DNA topoisomerase II/histidine kinase"/>
    <property type="match status" value="1"/>
</dbReference>
<keyword evidence="1" id="KW-0418">Kinase</keyword>
<dbReference type="PANTHER" id="PTHR35526">
    <property type="entry name" value="ANTI-SIGMA-F FACTOR RSBW-RELATED"/>
    <property type="match status" value="1"/>
</dbReference>
<dbReference type="Gene3D" id="3.30.565.10">
    <property type="entry name" value="Histidine kinase-like ATPase, C-terminal domain"/>
    <property type="match status" value="1"/>
</dbReference>
<organism evidence="3 4">
    <name type="scientific">Streptomyces levis</name>
    <dbReference type="NCBI Taxonomy" id="285566"/>
    <lineage>
        <taxon>Bacteria</taxon>
        <taxon>Bacillati</taxon>
        <taxon>Actinomycetota</taxon>
        <taxon>Actinomycetes</taxon>
        <taxon>Kitasatosporales</taxon>
        <taxon>Streptomycetaceae</taxon>
        <taxon>Streptomyces</taxon>
    </lineage>
</organism>
<keyword evidence="4" id="KW-1185">Reference proteome</keyword>
<keyword evidence="1" id="KW-0808">Transferase</keyword>
<sequence length="140" mass="15198">MSPTRLSTQPQHRFETVLAPELARVSDARRSASAALRLWDVGKPLADDVQLVVSELVANAIEHGSGWVALRVAETAGNVTVEVTDANHVPARIRCSEPDDPRGRGLVIVAALAHQWGVSENGRTTWARFVLERTEMAPAD</sequence>
<dbReference type="PANTHER" id="PTHR35526:SF3">
    <property type="entry name" value="ANTI-SIGMA-F FACTOR RSBW"/>
    <property type="match status" value="1"/>
</dbReference>
<name>A0ABP6BC54_9ACTN</name>
<dbReference type="CDD" id="cd16936">
    <property type="entry name" value="HATPase_RsbW-like"/>
    <property type="match status" value="1"/>
</dbReference>
<evidence type="ECO:0000256" key="1">
    <source>
        <dbReference type="ARBA" id="ARBA00022527"/>
    </source>
</evidence>
<gene>
    <name evidence="3" type="ORF">GCM10010423_66780</name>
</gene>
<feature type="domain" description="Histidine kinase/HSP90-like ATPase" evidence="2">
    <location>
        <begin position="19"/>
        <end position="128"/>
    </location>
</feature>
<dbReference type="Proteomes" id="UP001501095">
    <property type="component" value="Unassembled WGS sequence"/>
</dbReference>
<dbReference type="InterPro" id="IPR050267">
    <property type="entry name" value="Anti-sigma-factor_SerPK"/>
</dbReference>
<dbReference type="Pfam" id="PF13581">
    <property type="entry name" value="HATPase_c_2"/>
    <property type="match status" value="1"/>
</dbReference>
<comment type="caution">
    <text evidence="3">The sequence shown here is derived from an EMBL/GenBank/DDBJ whole genome shotgun (WGS) entry which is preliminary data.</text>
</comment>
<accession>A0ABP6BC54</accession>
<evidence type="ECO:0000259" key="2">
    <source>
        <dbReference type="Pfam" id="PF13581"/>
    </source>
</evidence>
<evidence type="ECO:0000313" key="3">
    <source>
        <dbReference type="EMBL" id="GAA2556034.1"/>
    </source>
</evidence>
<dbReference type="InterPro" id="IPR036890">
    <property type="entry name" value="HATPase_C_sf"/>
</dbReference>
<protein>
    <recommendedName>
        <fullName evidence="2">Histidine kinase/HSP90-like ATPase domain-containing protein</fullName>
    </recommendedName>
</protein>
<keyword evidence="1" id="KW-0723">Serine/threonine-protein kinase</keyword>
<reference evidence="4" key="1">
    <citation type="journal article" date="2019" name="Int. J. Syst. Evol. Microbiol.">
        <title>The Global Catalogue of Microorganisms (GCM) 10K type strain sequencing project: providing services to taxonomists for standard genome sequencing and annotation.</title>
        <authorList>
            <consortium name="The Broad Institute Genomics Platform"/>
            <consortium name="The Broad Institute Genome Sequencing Center for Infectious Disease"/>
            <person name="Wu L."/>
            <person name="Ma J."/>
        </authorList>
    </citation>
    <scope>NUCLEOTIDE SEQUENCE [LARGE SCALE GENOMIC DNA]</scope>
    <source>
        <strain evidence="4">JCM 6924</strain>
    </source>
</reference>
<dbReference type="InterPro" id="IPR003594">
    <property type="entry name" value="HATPase_dom"/>
</dbReference>